<dbReference type="AlphaFoldDB" id="A0A370DET1"/>
<evidence type="ECO:0000256" key="1">
    <source>
        <dbReference type="ARBA" id="ARBA00004651"/>
    </source>
</evidence>
<feature type="modified residue" description="4-aspartylphosphate" evidence="11">
    <location>
        <position position="98"/>
    </location>
</feature>
<dbReference type="EMBL" id="QFXD01000320">
    <property type="protein sequence ID" value="RDH83418.1"/>
    <property type="molecule type" value="Genomic_DNA"/>
</dbReference>
<dbReference type="InterPro" id="IPR036641">
    <property type="entry name" value="HPT_dom_sf"/>
</dbReference>
<keyword evidence="4" id="KW-0812">Transmembrane</keyword>
<dbReference type="SMART" id="SM00073">
    <property type="entry name" value="HPT"/>
    <property type="match status" value="1"/>
</dbReference>
<evidence type="ECO:0000256" key="5">
    <source>
        <dbReference type="ARBA" id="ARBA00022741"/>
    </source>
</evidence>
<keyword evidence="9" id="KW-0472">Membrane</keyword>
<organism evidence="15 16">
    <name type="scientific">endosymbiont of Lamellibrachia luymesi</name>
    <dbReference type="NCBI Taxonomy" id="2200907"/>
    <lineage>
        <taxon>Bacteria</taxon>
        <taxon>Pseudomonadati</taxon>
        <taxon>Pseudomonadota</taxon>
        <taxon>Gammaproteobacteria</taxon>
        <taxon>sulfur-oxidizing symbionts</taxon>
    </lineage>
</organism>
<keyword evidence="3 11" id="KW-0597">Phosphoprotein</keyword>
<dbReference type="Gene3D" id="3.40.50.2300">
    <property type="match status" value="1"/>
</dbReference>
<feature type="compositionally biased region" description="Polar residues" evidence="12">
    <location>
        <begin position="9"/>
        <end position="32"/>
    </location>
</feature>
<sequence length="312" mass="33627">MESEPDVGSTFSFTVRLQKQQGEPSQPGTSIRQTDAEVAVATTQLHGAKILLVEDNEINQELMLELLAANEILVETAKDGQEALDLLDREDFDGVLMDSQMPVMDGYEATRHIREQDKYNNLPILALTANAMKGDREKVLAASMNDHIPKPINPGAMFITIAKWISPAGAANEEAIQPPPVEGSAKETDGLPDLPGIDTKAGLAIVRGKLALYRKLLSKFQDSERDFEQHFRAALADDKDPQAATRTAHSLKGVAGTIGARGVQEAAHSLEIACSEGTETIDELLSAVVAELQPVIAGLEELESSIHVDDAT</sequence>
<comment type="subcellular location">
    <subcellularLocation>
        <location evidence="1">Cell membrane</location>
        <topology evidence="1">Multi-pass membrane protein</topology>
    </subcellularLocation>
</comment>
<reference evidence="15 16" key="1">
    <citation type="journal article" date="2018" name="ISME J.">
        <title>Endosymbiont genomes yield clues of tubeworm success.</title>
        <authorList>
            <person name="Li Y."/>
            <person name="Liles M.R."/>
            <person name="Halanych K.M."/>
        </authorList>
    </citation>
    <scope>NUCLEOTIDE SEQUENCE [LARGE SCALE GENOMIC DNA]</scope>
    <source>
        <strain evidence="15">A1422</strain>
    </source>
</reference>
<protein>
    <recommendedName>
        <fullName evidence="17">Response regulatory domain-containing protein</fullName>
    </recommendedName>
</protein>
<dbReference type="Pfam" id="PF01627">
    <property type="entry name" value="Hpt"/>
    <property type="match status" value="1"/>
</dbReference>
<feature type="region of interest" description="Disordered" evidence="12">
    <location>
        <begin position="1"/>
        <end position="32"/>
    </location>
</feature>
<proteinExistence type="predicted"/>
<dbReference type="Pfam" id="PF00072">
    <property type="entry name" value="Response_reg"/>
    <property type="match status" value="1"/>
</dbReference>
<evidence type="ECO:0000256" key="4">
    <source>
        <dbReference type="ARBA" id="ARBA00022692"/>
    </source>
</evidence>
<evidence type="ECO:0000256" key="8">
    <source>
        <dbReference type="ARBA" id="ARBA00023012"/>
    </source>
</evidence>
<dbReference type="CDD" id="cd17546">
    <property type="entry name" value="REC_hyHK_CKI1_RcsC-like"/>
    <property type="match status" value="1"/>
</dbReference>
<evidence type="ECO:0000259" key="13">
    <source>
        <dbReference type="PROSITE" id="PS50110"/>
    </source>
</evidence>
<evidence type="ECO:0008006" key="17">
    <source>
        <dbReference type="Google" id="ProtNLM"/>
    </source>
</evidence>
<dbReference type="PROSITE" id="PS50894">
    <property type="entry name" value="HPT"/>
    <property type="match status" value="1"/>
</dbReference>
<evidence type="ECO:0000256" key="11">
    <source>
        <dbReference type="PROSITE-ProRule" id="PRU00169"/>
    </source>
</evidence>
<evidence type="ECO:0000313" key="15">
    <source>
        <dbReference type="EMBL" id="RDH83418.1"/>
    </source>
</evidence>
<keyword evidence="2" id="KW-1003">Cell membrane</keyword>
<feature type="domain" description="Response regulatory" evidence="13">
    <location>
        <begin position="49"/>
        <end position="165"/>
    </location>
</feature>
<evidence type="ECO:0000256" key="2">
    <source>
        <dbReference type="ARBA" id="ARBA00022475"/>
    </source>
</evidence>
<dbReference type="GO" id="GO:0005886">
    <property type="term" value="C:plasma membrane"/>
    <property type="evidence" value="ECO:0007669"/>
    <property type="project" value="UniProtKB-SubCell"/>
</dbReference>
<dbReference type="InterPro" id="IPR011006">
    <property type="entry name" value="CheY-like_superfamily"/>
</dbReference>
<keyword evidence="8" id="KW-0902">Two-component regulatory system</keyword>
<dbReference type="GO" id="GO:0000160">
    <property type="term" value="P:phosphorelay signal transduction system"/>
    <property type="evidence" value="ECO:0007669"/>
    <property type="project" value="UniProtKB-KW"/>
</dbReference>
<dbReference type="SMART" id="SM00448">
    <property type="entry name" value="REC"/>
    <property type="match status" value="1"/>
</dbReference>
<keyword evidence="5" id="KW-0547">Nucleotide-binding</keyword>
<keyword evidence="7" id="KW-1133">Transmembrane helix</keyword>
<evidence type="ECO:0000256" key="3">
    <source>
        <dbReference type="ARBA" id="ARBA00022553"/>
    </source>
</evidence>
<dbReference type="InterPro" id="IPR008207">
    <property type="entry name" value="Sig_transdc_His_kin_Hpt_dom"/>
</dbReference>
<evidence type="ECO:0000259" key="14">
    <source>
        <dbReference type="PROSITE" id="PS50894"/>
    </source>
</evidence>
<dbReference type="Proteomes" id="UP000255508">
    <property type="component" value="Unassembled WGS sequence"/>
</dbReference>
<evidence type="ECO:0000313" key="16">
    <source>
        <dbReference type="Proteomes" id="UP000255508"/>
    </source>
</evidence>
<dbReference type="PROSITE" id="PS50110">
    <property type="entry name" value="RESPONSE_REGULATORY"/>
    <property type="match status" value="1"/>
</dbReference>
<dbReference type="SUPFAM" id="SSF52172">
    <property type="entry name" value="CheY-like"/>
    <property type="match status" value="1"/>
</dbReference>
<evidence type="ECO:0000256" key="7">
    <source>
        <dbReference type="ARBA" id="ARBA00022989"/>
    </source>
</evidence>
<name>A0A370DET1_9GAMM</name>
<dbReference type="GO" id="GO:0005524">
    <property type="term" value="F:ATP binding"/>
    <property type="evidence" value="ECO:0007669"/>
    <property type="project" value="UniProtKB-KW"/>
</dbReference>
<dbReference type="SUPFAM" id="SSF47226">
    <property type="entry name" value="Histidine-containing phosphotransfer domain, HPT domain"/>
    <property type="match status" value="1"/>
</dbReference>
<feature type="domain" description="HPt" evidence="14">
    <location>
        <begin position="209"/>
        <end position="306"/>
    </location>
</feature>
<evidence type="ECO:0000256" key="12">
    <source>
        <dbReference type="SAM" id="MobiDB-lite"/>
    </source>
</evidence>
<dbReference type="PANTHER" id="PTHR45339">
    <property type="entry name" value="HYBRID SIGNAL TRANSDUCTION HISTIDINE KINASE J"/>
    <property type="match status" value="1"/>
</dbReference>
<dbReference type="GO" id="GO:0004672">
    <property type="term" value="F:protein kinase activity"/>
    <property type="evidence" value="ECO:0007669"/>
    <property type="project" value="UniProtKB-ARBA"/>
</dbReference>
<dbReference type="InterPro" id="IPR001789">
    <property type="entry name" value="Sig_transdc_resp-reg_receiver"/>
</dbReference>
<gene>
    <name evidence="15" type="ORF">DIZ79_17795</name>
</gene>
<feature type="modified residue" description="Phosphohistidine" evidence="10">
    <location>
        <position position="249"/>
    </location>
</feature>
<evidence type="ECO:0000256" key="10">
    <source>
        <dbReference type="PROSITE-ProRule" id="PRU00110"/>
    </source>
</evidence>
<accession>A0A370DET1</accession>
<dbReference type="PANTHER" id="PTHR45339:SF1">
    <property type="entry name" value="HYBRID SIGNAL TRANSDUCTION HISTIDINE KINASE J"/>
    <property type="match status" value="1"/>
</dbReference>
<dbReference type="CDD" id="cd00088">
    <property type="entry name" value="HPT"/>
    <property type="match status" value="1"/>
</dbReference>
<evidence type="ECO:0000256" key="6">
    <source>
        <dbReference type="ARBA" id="ARBA00022840"/>
    </source>
</evidence>
<keyword evidence="6" id="KW-0067">ATP-binding</keyword>
<comment type="caution">
    <text evidence="15">The sequence shown here is derived from an EMBL/GenBank/DDBJ whole genome shotgun (WGS) entry which is preliminary data.</text>
</comment>
<evidence type="ECO:0000256" key="9">
    <source>
        <dbReference type="ARBA" id="ARBA00023136"/>
    </source>
</evidence>
<dbReference type="Gene3D" id="1.20.120.160">
    <property type="entry name" value="HPT domain"/>
    <property type="match status" value="1"/>
</dbReference>